<dbReference type="VEuPathDB" id="VectorBase:ADIR004546"/>
<dbReference type="PANTHER" id="PTHR12598:SF0">
    <property type="entry name" value="COPPER HOMEOSTASIS PROTEIN CUTC HOMOLOG"/>
    <property type="match status" value="1"/>
</dbReference>
<evidence type="ECO:0000313" key="4">
    <source>
        <dbReference type="Proteomes" id="UP000075884"/>
    </source>
</evidence>
<proteinExistence type="inferred from homology"/>
<dbReference type="EnsemblMetazoa" id="ADIR004546-RA">
    <property type="protein sequence ID" value="ADIR004546-PA"/>
    <property type="gene ID" value="ADIR004546"/>
</dbReference>
<evidence type="ECO:0000313" key="3">
    <source>
        <dbReference type="EnsemblMetazoa" id="ADIR004546-PA"/>
    </source>
</evidence>
<dbReference type="HAMAP" id="MF_00795">
    <property type="entry name" value="CutC"/>
    <property type="match status" value="1"/>
</dbReference>
<dbReference type="InterPro" id="IPR005627">
    <property type="entry name" value="CutC-like"/>
</dbReference>
<reference evidence="4" key="1">
    <citation type="submission" date="2013-03" db="EMBL/GenBank/DDBJ databases">
        <title>The Genome Sequence of Anopheles dirus WRAIR2.</title>
        <authorList>
            <consortium name="The Broad Institute Genomics Platform"/>
            <person name="Neafsey D.E."/>
            <person name="Walton C."/>
            <person name="Walker B."/>
            <person name="Young S.K."/>
            <person name="Zeng Q."/>
            <person name="Gargeya S."/>
            <person name="Fitzgerald M."/>
            <person name="Haas B."/>
            <person name="Abouelleil A."/>
            <person name="Allen A.W."/>
            <person name="Alvarado L."/>
            <person name="Arachchi H.M."/>
            <person name="Berlin A.M."/>
            <person name="Chapman S.B."/>
            <person name="Gainer-Dewar J."/>
            <person name="Goldberg J."/>
            <person name="Griggs A."/>
            <person name="Gujja S."/>
            <person name="Hansen M."/>
            <person name="Howarth C."/>
            <person name="Imamovic A."/>
            <person name="Ireland A."/>
            <person name="Larimer J."/>
            <person name="McCowan C."/>
            <person name="Murphy C."/>
            <person name="Pearson M."/>
            <person name="Poon T.W."/>
            <person name="Priest M."/>
            <person name="Roberts A."/>
            <person name="Saif S."/>
            <person name="Shea T."/>
            <person name="Sisk P."/>
            <person name="Sykes S."/>
            <person name="Wortman J."/>
            <person name="Nusbaum C."/>
            <person name="Birren B."/>
        </authorList>
    </citation>
    <scope>NUCLEOTIDE SEQUENCE [LARGE SCALE GENOMIC DNA]</scope>
    <source>
        <strain evidence="4">WRAIR2</strain>
    </source>
</reference>
<dbReference type="GO" id="GO:0005507">
    <property type="term" value="F:copper ion binding"/>
    <property type="evidence" value="ECO:0007669"/>
    <property type="project" value="TreeGrafter"/>
</dbReference>
<sequence length="305" mass="33760">GAFFHDCDHNKHGNNIRFICFNITTRTNSTTTKSPMMSVPIEVCVDSISSAMSALYGGANRLELCSALSEGGLTPTVGLLREVNQILADRDSEFCADKTIPVYCMIRCRGGGDFCYTDREMRAMLCDLHELLENNADGFVFGALDQCTGMVHRDHCEQVIKQAQGLSVTFHRAIDCTAEQDLEQNLALISELGFRTVLTSGLRPTAEQGIETIRKMKQIATNLQKTTGKTIQVMAGSGVCSRNLATILQRTGCDWVHGSASKLKPLNHINRRLVERGHIVSTAPLRVCDQEVLEDWRHIIDVLDE</sequence>
<name>A0A182NA70_9DIPT</name>
<dbReference type="STRING" id="7168.A0A182NA70"/>
<accession>A0A182NA70</accession>
<protein>
    <recommendedName>
        <fullName evidence="2">Copper homeostasis protein cutC homolog</fullName>
    </recommendedName>
</protein>
<dbReference type="Proteomes" id="UP000075884">
    <property type="component" value="Unassembled WGS sequence"/>
</dbReference>
<evidence type="ECO:0000256" key="1">
    <source>
        <dbReference type="ARBA" id="ARBA00007768"/>
    </source>
</evidence>
<comment type="similarity">
    <text evidence="1">Belongs to the CutC family.</text>
</comment>
<dbReference type="SUPFAM" id="SSF110395">
    <property type="entry name" value="CutC-like"/>
    <property type="match status" value="1"/>
</dbReference>
<dbReference type="Gene3D" id="3.20.20.380">
    <property type="entry name" value="Copper homeostasis (CutC) domain"/>
    <property type="match status" value="1"/>
</dbReference>
<organism evidence="3 4">
    <name type="scientific">Anopheles dirus</name>
    <dbReference type="NCBI Taxonomy" id="7168"/>
    <lineage>
        <taxon>Eukaryota</taxon>
        <taxon>Metazoa</taxon>
        <taxon>Ecdysozoa</taxon>
        <taxon>Arthropoda</taxon>
        <taxon>Hexapoda</taxon>
        <taxon>Insecta</taxon>
        <taxon>Pterygota</taxon>
        <taxon>Neoptera</taxon>
        <taxon>Endopterygota</taxon>
        <taxon>Diptera</taxon>
        <taxon>Nematocera</taxon>
        <taxon>Culicoidea</taxon>
        <taxon>Culicidae</taxon>
        <taxon>Anophelinae</taxon>
        <taxon>Anopheles</taxon>
    </lineage>
</organism>
<evidence type="ECO:0000256" key="2">
    <source>
        <dbReference type="ARBA" id="ARBA00019014"/>
    </source>
</evidence>
<keyword evidence="4" id="KW-1185">Reference proteome</keyword>
<dbReference type="Pfam" id="PF03932">
    <property type="entry name" value="CutC"/>
    <property type="match status" value="1"/>
</dbReference>
<dbReference type="PANTHER" id="PTHR12598">
    <property type="entry name" value="COPPER HOMEOSTASIS PROTEIN CUTC"/>
    <property type="match status" value="1"/>
</dbReference>
<reference evidence="3" key="2">
    <citation type="submission" date="2020-05" db="UniProtKB">
        <authorList>
            <consortium name="EnsemblMetazoa"/>
        </authorList>
    </citation>
    <scope>IDENTIFICATION</scope>
    <source>
        <strain evidence="3">WRAIR2</strain>
    </source>
</reference>
<dbReference type="InterPro" id="IPR036822">
    <property type="entry name" value="CutC-like_dom_sf"/>
</dbReference>
<dbReference type="AlphaFoldDB" id="A0A182NA70"/>